<name>A0A409Y3K6_9AGAR</name>
<feature type="compositionally biased region" description="Basic and acidic residues" evidence="1">
    <location>
        <begin position="266"/>
        <end position="280"/>
    </location>
</feature>
<feature type="transmembrane region" description="Helical" evidence="2">
    <location>
        <begin position="129"/>
        <end position="154"/>
    </location>
</feature>
<comment type="caution">
    <text evidence="3">The sequence shown here is derived from an EMBL/GenBank/DDBJ whole genome shotgun (WGS) entry which is preliminary data.</text>
</comment>
<sequence length="423" mass="45806">MSASLPSTSPNLPAAATSVVESTVAPALFLLVPVFTFVLVAFALCTRSKTPRGGTKTQKVQAYAIIGTLAIVSTLVGALPLGQSRTPQPTAVLQALLSFLLGIPVLHLITSYAPSKANKRLSQRVQRAVLVILLSTAYSVLALPRIAVTLFHFLQRSSGPSLTPSSISKPTIKLFQSSRRVRPPRRPITIHVETHRTSIPLSLPSPASSTASLSLSDPNSAAEQPIELDLAFPSGKEGRSRLKEGSIQPESLYQDEKKSRPVSSSSKDEKPYQAKHDKTNSLDSTTSTITNFDTPRVRYRSHSPPLSCLPSSLPLVSLTSPPRAVYTAAFTADPDPPPFTSYAFHQGEEQVYQFPRTEEDLHENLEEANTRNEINSTTAGQSTRRRSYTSLVLLFAAQLILVLAYTCGVAAAVVVPELWVRMP</sequence>
<feature type="transmembrane region" description="Helical" evidence="2">
    <location>
        <begin position="60"/>
        <end position="79"/>
    </location>
</feature>
<reference evidence="3 4" key="1">
    <citation type="journal article" date="2018" name="Evol. Lett.">
        <title>Horizontal gene cluster transfer increased hallucinogenic mushroom diversity.</title>
        <authorList>
            <person name="Reynolds H.T."/>
            <person name="Vijayakumar V."/>
            <person name="Gluck-Thaler E."/>
            <person name="Korotkin H.B."/>
            <person name="Matheny P.B."/>
            <person name="Slot J.C."/>
        </authorList>
    </citation>
    <scope>NUCLEOTIDE SEQUENCE [LARGE SCALE GENOMIC DNA]</scope>
    <source>
        <strain evidence="3 4">SRW20</strain>
    </source>
</reference>
<evidence type="ECO:0000256" key="2">
    <source>
        <dbReference type="SAM" id="Phobius"/>
    </source>
</evidence>
<organism evidence="3 4">
    <name type="scientific">Gymnopilus dilepis</name>
    <dbReference type="NCBI Taxonomy" id="231916"/>
    <lineage>
        <taxon>Eukaryota</taxon>
        <taxon>Fungi</taxon>
        <taxon>Dikarya</taxon>
        <taxon>Basidiomycota</taxon>
        <taxon>Agaricomycotina</taxon>
        <taxon>Agaricomycetes</taxon>
        <taxon>Agaricomycetidae</taxon>
        <taxon>Agaricales</taxon>
        <taxon>Agaricineae</taxon>
        <taxon>Hymenogastraceae</taxon>
        <taxon>Gymnopilus</taxon>
    </lineage>
</organism>
<proteinExistence type="predicted"/>
<protein>
    <submittedName>
        <fullName evidence="3">Uncharacterized protein</fullName>
    </submittedName>
</protein>
<accession>A0A409Y3K6</accession>
<gene>
    <name evidence="3" type="ORF">CVT26_002323</name>
</gene>
<feature type="transmembrane region" description="Helical" evidence="2">
    <location>
        <begin position="91"/>
        <end position="109"/>
    </location>
</feature>
<feature type="compositionally biased region" description="Low complexity" evidence="1">
    <location>
        <begin position="198"/>
        <end position="220"/>
    </location>
</feature>
<feature type="region of interest" description="Disordered" evidence="1">
    <location>
        <begin position="176"/>
        <end position="289"/>
    </location>
</feature>
<dbReference type="AlphaFoldDB" id="A0A409Y3K6"/>
<evidence type="ECO:0000313" key="3">
    <source>
        <dbReference type="EMBL" id="PPQ97595.1"/>
    </source>
</evidence>
<keyword evidence="2" id="KW-1133">Transmembrane helix</keyword>
<feature type="transmembrane region" description="Helical" evidence="2">
    <location>
        <begin position="391"/>
        <end position="415"/>
    </location>
</feature>
<feature type="transmembrane region" description="Helical" evidence="2">
    <location>
        <begin position="27"/>
        <end position="48"/>
    </location>
</feature>
<evidence type="ECO:0000313" key="4">
    <source>
        <dbReference type="Proteomes" id="UP000284706"/>
    </source>
</evidence>
<dbReference type="Proteomes" id="UP000284706">
    <property type="component" value="Unassembled WGS sequence"/>
</dbReference>
<keyword evidence="4" id="KW-1185">Reference proteome</keyword>
<keyword evidence="2" id="KW-0472">Membrane</keyword>
<keyword evidence="2" id="KW-0812">Transmembrane</keyword>
<dbReference type="InParanoid" id="A0A409Y3K6"/>
<dbReference type="OrthoDB" id="10684576at2759"/>
<dbReference type="EMBL" id="NHYE01001223">
    <property type="protein sequence ID" value="PPQ97595.1"/>
    <property type="molecule type" value="Genomic_DNA"/>
</dbReference>
<evidence type="ECO:0000256" key="1">
    <source>
        <dbReference type="SAM" id="MobiDB-lite"/>
    </source>
</evidence>